<organism evidence="4 5">
    <name type="scientific">Paracoccus aurantius</name>
    <dbReference type="NCBI Taxonomy" id="3073814"/>
    <lineage>
        <taxon>Bacteria</taxon>
        <taxon>Pseudomonadati</taxon>
        <taxon>Pseudomonadota</taxon>
        <taxon>Alphaproteobacteria</taxon>
        <taxon>Rhodobacterales</taxon>
        <taxon>Paracoccaceae</taxon>
        <taxon>Paracoccus</taxon>
    </lineage>
</organism>
<comment type="caution">
    <text evidence="4">The sequence shown here is derived from an EMBL/GenBank/DDBJ whole genome shotgun (WGS) entry which is preliminary data.</text>
</comment>
<reference evidence="5" key="1">
    <citation type="submission" date="2023-07" db="EMBL/GenBank/DDBJ databases">
        <title>Paracoccus sp. MBLB3053 whole genome sequence.</title>
        <authorList>
            <person name="Hwang C.Y."/>
            <person name="Cho E.-S."/>
            <person name="Seo M.-J."/>
        </authorList>
    </citation>
    <scope>NUCLEOTIDE SEQUENCE [LARGE SCALE GENOMIC DNA]</scope>
    <source>
        <strain evidence="5">MBLB3053</strain>
    </source>
</reference>
<accession>A0ABU2HVS1</accession>
<evidence type="ECO:0000313" key="5">
    <source>
        <dbReference type="Proteomes" id="UP001269144"/>
    </source>
</evidence>
<dbReference type="PANTHER" id="PTHR12304">
    <property type="entry name" value="INOSINE-URIDINE PREFERRING NUCLEOSIDE HYDROLASE"/>
    <property type="match status" value="1"/>
</dbReference>
<keyword evidence="1 4" id="KW-0378">Hydrolase</keyword>
<dbReference type="Proteomes" id="UP001269144">
    <property type="component" value="Unassembled WGS sequence"/>
</dbReference>
<evidence type="ECO:0000313" key="4">
    <source>
        <dbReference type="EMBL" id="MDS9469131.1"/>
    </source>
</evidence>
<dbReference type="Pfam" id="PF01156">
    <property type="entry name" value="IU_nuc_hydro"/>
    <property type="match status" value="1"/>
</dbReference>
<dbReference type="InterPro" id="IPR036452">
    <property type="entry name" value="Ribo_hydro-like"/>
</dbReference>
<dbReference type="InterPro" id="IPR023186">
    <property type="entry name" value="IUNH"/>
</dbReference>
<dbReference type="Gene3D" id="3.90.245.10">
    <property type="entry name" value="Ribonucleoside hydrolase-like"/>
    <property type="match status" value="1"/>
</dbReference>
<evidence type="ECO:0000259" key="3">
    <source>
        <dbReference type="Pfam" id="PF01156"/>
    </source>
</evidence>
<dbReference type="CDD" id="cd02650">
    <property type="entry name" value="nuc_hydro_CaPnhB"/>
    <property type="match status" value="1"/>
</dbReference>
<dbReference type="GO" id="GO:0016787">
    <property type="term" value="F:hydrolase activity"/>
    <property type="evidence" value="ECO:0007669"/>
    <property type="project" value="UniProtKB-KW"/>
</dbReference>
<dbReference type="SUPFAM" id="SSF53590">
    <property type="entry name" value="Nucleoside hydrolase"/>
    <property type="match status" value="1"/>
</dbReference>
<dbReference type="EMBL" id="JAVQLW010000002">
    <property type="protein sequence ID" value="MDS9469131.1"/>
    <property type="molecule type" value="Genomic_DNA"/>
</dbReference>
<dbReference type="InterPro" id="IPR001910">
    <property type="entry name" value="Inosine/uridine_hydrolase_dom"/>
</dbReference>
<keyword evidence="5" id="KW-1185">Reference proteome</keyword>
<feature type="domain" description="Inosine/uridine-preferring nucleoside hydrolase" evidence="3">
    <location>
        <begin position="3"/>
        <end position="286"/>
    </location>
</feature>
<evidence type="ECO:0000256" key="2">
    <source>
        <dbReference type="ARBA" id="ARBA00023295"/>
    </source>
</evidence>
<evidence type="ECO:0000256" key="1">
    <source>
        <dbReference type="ARBA" id="ARBA00022801"/>
    </source>
</evidence>
<gene>
    <name evidence="4" type="ORF">RGQ15_16320</name>
</gene>
<dbReference type="PANTHER" id="PTHR12304:SF4">
    <property type="entry name" value="URIDINE NUCLEOSIDASE"/>
    <property type="match status" value="1"/>
</dbReference>
<name>A0ABU2HVS1_9RHOB</name>
<dbReference type="RefSeq" id="WP_311161656.1">
    <property type="nucleotide sequence ID" value="NZ_JAVQLW010000002.1"/>
</dbReference>
<keyword evidence="2" id="KW-0326">Glycosidase</keyword>
<proteinExistence type="predicted"/>
<protein>
    <submittedName>
        <fullName evidence="4">Nucleoside hydrolase</fullName>
    </submittedName>
</protein>
<sequence length="302" mass="32432">MKVLIDTDPGIDDAMAIVFAARHPDVELVGLTSVFGNVPVDIATRNALALVEHCELDIPVAQGASRPLELPPFDFPAHIHGEHGFGHLPAASPSRAVLGESAAEFMTRIARENPGEITLCPVGPITNVAEAIRLDPAFAGNLRRIVFMGGALDARGNITPHAEANTYHDPHALEVVLRSGAEILMIGLDVTMRVQLQAADFRELALHAPHDGGFLDRMSGLYLDFYRSIGQEGCALHDPMAVIACIQDGLFTLENTALSTVLEGDEIGRTQRRAGESRTFAALDCDASAIRSMFLDTIRRGA</sequence>